<dbReference type="SUPFAM" id="SSF53474">
    <property type="entry name" value="alpha/beta-Hydrolases"/>
    <property type="match status" value="1"/>
</dbReference>
<accession>A0A1H8ELN9</accession>
<dbReference type="PANTHER" id="PTHR46118:SF4">
    <property type="entry name" value="PROTEIN ABHD11"/>
    <property type="match status" value="1"/>
</dbReference>
<gene>
    <name evidence="3" type="ORF">SAMN05216227_100933</name>
</gene>
<dbReference type="AlphaFoldDB" id="A0A1H8ELN9"/>
<evidence type="ECO:0000256" key="1">
    <source>
        <dbReference type="ARBA" id="ARBA00022801"/>
    </source>
</evidence>
<proteinExistence type="predicted"/>
<organism evidence="3 4">
    <name type="scientific">Pseudorhodobacter antarcticus</name>
    <dbReference type="NCBI Taxonomy" id="1077947"/>
    <lineage>
        <taxon>Bacteria</taxon>
        <taxon>Pseudomonadati</taxon>
        <taxon>Pseudomonadota</taxon>
        <taxon>Alphaproteobacteria</taxon>
        <taxon>Rhodobacterales</taxon>
        <taxon>Paracoccaceae</taxon>
        <taxon>Pseudorhodobacter</taxon>
    </lineage>
</organism>
<evidence type="ECO:0000259" key="2">
    <source>
        <dbReference type="Pfam" id="PF12697"/>
    </source>
</evidence>
<name>A0A1H8ELN9_9RHOB</name>
<evidence type="ECO:0000313" key="3">
    <source>
        <dbReference type="EMBL" id="SEN20393.1"/>
    </source>
</evidence>
<evidence type="ECO:0000313" key="4">
    <source>
        <dbReference type="Proteomes" id="UP000183002"/>
    </source>
</evidence>
<keyword evidence="1" id="KW-0378">Hydrolase</keyword>
<reference evidence="3 4" key="1">
    <citation type="submission" date="2016-10" db="EMBL/GenBank/DDBJ databases">
        <authorList>
            <person name="de Groot N.N."/>
        </authorList>
    </citation>
    <scope>NUCLEOTIDE SEQUENCE [LARGE SCALE GENOMIC DNA]</scope>
    <source>
        <strain evidence="3 4">CGMCC 1.10836</strain>
    </source>
</reference>
<keyword evidence="4" id="KW-1185">Reference proteome</keyword>
<feature type="domain" description="AB hydrolase-1" evidence="2">
    <location>
        <begin position="29"/>
        <end position="259"/>
    </location>
</feature>
<dbReference type="InterPro" id="IPR000073">
    <property type="entry name" value="AB_hydrolase_1"/>
</dbReference>
<dbReference type="Proteomes" id="UP000183002">
    <property type="component" value="Unassembled WGS sequence"/>
</dbReference>
<dbReference type="EMBL" id="FOCO01000009">
    <property type="protein sequence ID" value="SEN20393.1"/>
    <property type="molecule type" value="Genomic_DNA"/>
</dbReference>
<dbReference type="Gene3D" id="3.40.50.1820">
    <property type="entry name" value="alpha/beta hydrolase"/>
    <property type="match status" value="1"/>
</dbReference>
<dbReference type="STRING" id="1077947.SAMN05216227_100933"/>
<dbReference type="GO" id="GO:0016787">
    <property type="term" value="F:hydrolase activity"/>
    <property type="evidence" value="ECO:0007669"/>
    <property type="project" value="UniProtKB-KW"/>
</dbReference>
<protein>
    <submittedName>
        <fullName evidence="3">Pimeloyl-ACP methyl ester carboxylesterase</fullName>
    </submittedName>
</protein>
<sequence length="267" mass="29120">MRWDGLGYDLIMLNSVFYPAQSPVGLPPLLIVHGLFGSARNWGVIARRMAADRDVVAVDMRNHGDSFWADSHTYADMATDLAAVIAAHGGRMDVMGHSMGGKAAMQLALTHGDLVDRLIVADIAPVAYDHDQSPHVRAMQGLDLAGITTRGAADSRLAGVMEDPGLRAFFLQSLDLKADPVRWRLNLDVLAEQMPAIVGWPGTKGVFDGPVLFLAGAGSHYVKPEYRADMRALFPAARFAKIPGAGHWLHAEKPREFEDTLRVFLTR</sequence>
<dbReference type="Pfam" id="PF12697">
    <property type="entry name" value="Abhydrolase_6"/>
    <property type="match status" value="1"/>
</dbReference>
<dbReference type="InterPro" id="IPR029058">
    <property type="entry name" value="AB_hydrolase_fold"/>
</dbReference>
<dbReference type="PANTHER" id="PTHR46118">
    <property type="entry name" value="PROTEIN ABHD11"/>
    <property type="match status" value="1"/>
</dbReference>